<reference evidence="2 3" key="1">
    <citation type="submission" date="2019-04" db="EMBL/GenBank/DDBJ databases">
        <title>Comparative genomics and transcriptomics to analyze fruiting body development in filamentous ascomycetes.</title>
        <authorList>
            <consortium name="DOE Joint Genome Institute"/>
            <person name="Lutkenhaus R."/>
            <person name="Traeger S."/>
            <person name="Breuer J."/>
            <person name="Kuo A."/>
            <person name="Lipzen A."/>
            <person name="Pangilinan J."/>
            <person name="Dilworth D."/>
            <person name="Sandor L."/>
            <person name="Poggeler S."/>
            <person name="Barry K."/>
            <person name="Grigoriev I.V."/>
            <person name="Nowrousian M."/>
        </authorList>
    </citation>
    <scope>NUCLEOTIDE SEQUENCE [LARGE SCALE GENOMIC DNA]</scope>
    <source>
        <strain evidence="2 3">CBS 389.68</strain>
    </source>
</reference>
<sequence length="210" mass="22554">MGVVLGHCEFGLGLEGFRDGRDGRPGGLGLKRRGLAVGLLDDVGLGDDRRGGGVVARVNRESLGRLAGGGGVGVFAQARMGRVRRVRRVGGVGGSGRVGVGAVTLDVLDDRKVRSYAVGDVTNFVEAVAADFRDLLMRTVTFPLVLEEKRRCRRRRGLVVLNYVLLVDNGFVMAFLARVRRREDTYGNRDASVKVQGASLSDSPKLLVFS</sequence>
<dbReference type="AlphaFoldDB" id="A0A4S2MMJ1"/>
<keyword evidence="1" id="KW-1133">Transmembrane helix</keyword>
<protein>
    <submittedName>
        <fullName evidence="2">Uncharacterized protein</fullName>
    </submittedName>
</protein>
<feature type="transmembrane region" description="Helical" evidence="1">
    <location>
        <begin position="158"/>
        <end position="177"/>
    </location>
</feature>
<dbReference type="Proteomes" id="UP000298138">
    <property type="component" value="Unassembled WGS sequence"/>
</dbReference>
<accession>A0A4S2MMJ1</accession>
<keyword evidence="1" id="KW-0472">Membrane</keyword>
<evidence type="ECO:0000313" key="2">
    <source>
        <dbReference type="EMBL" id="TGZ78300.1"/>
    </source>
</evidence>
<keyword evidence="3" id="KW-1185">Reference proteome</keyword>
<gene>
    <name evidence="2" type="ORF">EX30DRAFT_162670</name>
</gene>
<dbReference type="EMBL" id="ML220143">
    <property type="protein sequence ID" value="TGZ78300.1"/>
    <property type="molecule type" value="Genomic_DNA"/>
</dbReference>
<proteinExistence type="predicted"/>
<organism evidence="2 3">
    <name type="scientific">Ascodesmis nigricans</name>
    <dbReference type="NCBI Taxonomy" id="341454"/>
    <lineage>
        <taxon>Eukaryota</taxon>
        <taxon>Fungi</taxon>
        <taxon>Dikarya</taxon>
        <taxon>Ascomycota</taxon>
        <taxon>Pezizomycotina</taxon>
        <taxon>Pezizomycetes</taxon>
        <taxon>Pezizales</taxon>
        <taxon>Ascodesmidaceae</taxon>
        <taxon>Ascodesmis</taxon>
    </lineage>
</organism>
<name>A0A4S2MMJ1_9PEZI</name>
<evidence type="ECO:0000256" key="1">
    <source>
        <dbReference type="SAM" id="Phobius"/>
    </source>
</evidence>
<dbReference type="InParanoid" id="A0A4S2MMJ1"/>
<keyword evidence="1" id="KW-0812">Transmembrane</keyword>
<evidence type="ECO:0000313" key="3">
    <source>
        <dbReference type="Proteomes" id="UP000298138"/>
    </source>
</evidence>